<dbReference type="SUPFAM" id="SSF46689">
    <property type="entry name" value="Homeodomain-like"/>
    <property type="match status" value="1"/>
</dbReference>
<evidence type="ECO:0000313" key="3">
    <source>
        <dbReference type="Proteomes" id="UP001167831"/>
    </source>
</evidence>
<dbReference type="EMBL" id="JAUEIE010000005">
    <property type="protein sequence ID" value="MDN0022724.1"/>
    <property type="molecule type" value="Genomic_DNA"/>
</dbReference>
<dbReference type="InterPro" id="IPR009057">
    <property type="entry name" value="Homeodomain-like_sf"/>
</dbReference>
<organism evidence="2 4">
    <name type="scientific">Leyella lascolaii</name>
    <dbReference type="NCBI Taxonomy" id="1776379"/>
    <lineage>
        <taxon>Bacteria</taxon>
        <taxon>Pseudomonadati</taxon>
        <taxon>Bacteroidota</taxon>
        <taxon>Bacteroidia</taxon>
        <taxon>Bacteroidales</taxon>
        <taxon>Prevotellaceae</taxon>
        <taxon>Leyella</taxon>
    </lineage>
</organism>
<dbReference type="Proteomes" id="UP001167831">
    <property type="component" value="Unassembled WGS sequence"/>
</dbReference>
<dbReference type="RefSeq" id="WP_234440154.1">
    <property type="nucleotide sequence ID" value="NZ_JAUEIE010000005.1"/>
</dbReference>
<sequence>MAKYGKKIVESIVRLIKSDTFTIAEICRQVGITPKTYHQWIDDYPDFAAAVEQAKDERMQFFVQEAKKSLLKKIQGYEVTETKVVTIPSKQKDEKGNPKPIIKEQTTTKKHIQADTAAIIFTLTNGDPEHWRNRQTTEITGKDGKDLFAGKSDEELDNEIAELKRKLE</sequence>
<evidence type="ECO:0000313" key="2">
    <source>
        <dbReference type="EMBL" id="MDN0026239.1"/>
    </source>
</evidence>
<evidence type="ECO:0000313" key="4">
    <source>
        <dbReference type="Proteomes" id="UP001168478"/>
    </source>
</evidence>
<accession>A0AAW7JK62</accession>
<dbReference type="Gene3D" id="1.10.10.60">
    <property type="entry name" value="Homeodomain-like"/>
    <property type="match status" value="1"/>
</dbReference>
<protein>
    <submittedName>
        <fullName evidence="2">PhBC6A51 family helix-turn-helix protein</fullName>
    </submittedName>
</protein>
<evidence type="ECO:0000313" key="1">
    <source>
        <dbReference type="EMBL" id="MDN0022724.1"/>
    </source>
</evidence>
<dbReference type="InterPro" id="IPR002514">
    <property type="entry name" value="Transposase_8"/>
</dbReference>
<keyword evidence="3" id="KW-1185">Reference proteome</keyword>
<comment type="caution">
    <text evidence="2">The sequence shown here is derived from an EMBL/GenBank/DDBJ whole genome shotgun (WGS) entry which is preliminary data.</text>
</comment>
<gene>
    <name evidence="1" type="ORF">QVN81_06755</name>
    <name evidence="2" type="ORF">QVN84_12040</name>
</gene>
<dbReference type="EMBL" id="JAUEIF010000014">
    <property type="protein sequence ID" value="MDN0026239.1"/>
    <property type="molecule type" value="Genomic_DNA"/>
</dbReference>
<dbReference type="AlphaFoldDB" id="A0AAW7JK62"/>
<name>A0AAW7JK62_9BACT</name>
<proteinExistence type="predicted"/>
<dbReference type="Pfam" id="PF01527">
    <property type="entry name" value="HTH_Tnp_1"/>
    <property type="match status" value="1"/>
</dbReference>
<dbReference type="Proteomes" id="UP001168478">
    <property type="component" value="Unassembled WGS sequence"/>
</dbReference>
<reference evidence="2" key="1">
    <citation type="submission" date="2023-06" db="EMBL/GenBank/DDBJ databases">
        <authorList>
            <person name="Zeman M."/>
            <person name="Kubasova T."/>
            <person name="Jahodarova E."/>
            <person name="Nykrynova M."/>
            <person name="Rychlik I."/>
        </authorList>
    </citation>
    <scope>NUCLEOTIDE SEQUENCE</scope>
    <source>
        <strain evidence="2">ET15</strain>
        <strain evidence="1">ET37</strain>
    </source>
</reference>
<reference evidence="2" key="2">
    <citation type="submission" date="2023-08" db="EMBL/GenBank/DDBJ databases">
        <title>Identification and characterization of horizontal gene transfer across gut microbiota members of farm animals based on homology search.</title>
        <authorList>
            <person name="Schwarzerova J."/>
            <person name="Nykrynova M."/>
            <person name="Jureckova K."/>
            <person name="Cejkova D."/>
            <person name="Rychlik I."/>
        </authorList>
    </citation>
    <scope>NUCLEOTIDE SEQUENCE</scope>
    <source>
        <strain evidence="2">ET15</strain>
        <strain evidence="1">ET37</strain>
    </source>
</reference>